<dbReference type="SUPFAM" id="SSF53850">
    <property type="entry name" value="Periplasmic binding protein-like II"/>
    <property type="match status" value="1"/>
</dbReference>
<feature type="transmembrane region" description="Helical" evidence="9">
    <location>
        <begin position="480"/>
        <end position="501"/>
    </location>
</feature>
<feature type="compositionally biased region" description="Basic and acidic residues" evidence="10">
    <location>
        <begin position="536"/>
        <end position="547"/>
    </location>
</feature>
<keyword evidence="8 9" id="KW-0472">Membrane</keyword>
<sequence>MLALFLFIFAFALPQNTTNTSAAAKTAAEYDKDKTFRVGMEAGYAPFNWTQSSSSNGAVKIQGSSEYANGYDVQMAKKIAKALGKKLVIVKTDWNGLPPALTSGKIDAIIAGMSPTPARRKQIDFTNTYYKSKLCIVVRRNGKYANATSIQDFKGAKLTAQQNTFHYQAIKQIKGVKKQPAMNNFAAMRTSLQSGVIDGYVSEVPEGITAQNAQSDLKMIKFKNGKGFKTSPDDVDIAIGIRKGDPDKAKMNAALAKVSNKQRDKLMNWAVEKQPKTSSTKNWFQQIWDQYGNMILKGTGLTLWISLFGTVVGFLIGLLIGIVRTTPMPDSRGRRGVLHLIDWLLAVYIEIIRGTPMIVQAAVFYYGLAQAFGINMNRTVAALIIVSFNTGAYMAEIIRSGIISVNSGQFEAASALGMTHFQLMRKVVLPQAIRNSIPTITNEFIVNIKDTSVLSVISVSELFFQGETVAGQTFQFFHTYLIISVIYLVLTFSISRILAWVERRLDGPTNYDVMANPSTLATVDDSTAENMNTPTHDVHNTKEDQHD</sequence>
<dbReference type="NCBIfam" id="TIGR01726">
    <property type="entry name" value="HEQRo_perm_3TM"/>
    <property type="match status" value="1"/>
</dbReference>
<dbReference type="CDD" id="cd06261">
    <property type="entry name" value="TM_PBP2"/>
    <property type="match status" value="1"/>
</dbReference>
<dbReference type="Pfam" id="PF00497">
    <property type="entry name" value="SBP_bac_3"/>
    <property type="match status" value="1"/>
</dbReference>
<dbReference type="InterPro" id="IPR001638">
    <property type="entry name" value="Solute-binding_3/MltF_N"/>
</dbReference>
<dbReference type="Proteomes" id="UP000051645">
    <property type="component" value="Unassembled WGS sequence"/>
</dbReference>
<evidence type="ECO:0000256" key="7">
    <source>
        <dbReference type="ARBA" id="ARBA00022989"/>
    </source>
</evidence>
<proteinExistence type="inferred from homology"/>
<feature type="transmembrane region" description="Helical" evidence="9">
    <location>
        <begin position="380"/>
        <end position="398"/>
    </location>
</feature>
<accession>A0A0R2FWI0</accession>
<name>A0A0R2FWI0_9LACO</name>
<dbReference type="AlphaFoldDB" id="A0A0R2FWI0"/>
<feature type="transmembrane region" description="Helical" evidence="9">
    <location>
        <begin position="301"/>
        <end position="323"/>
    </location>
</feature>
<feature type="region of interest" description="Disordered" evidence="10">
    <location>
        <begin position="523"/>
        <end position="547"/>
    </location>
</feature>
<organism evidence="13 14">
    <name type="scientific">Lactobacillus selangorensis</name>
    <dbReference type="NCBI Taxonomy" id="81857"/>
    <lineage>
        <taxon>Bacteria</taxon>
        <taxon>Bacillati</taxon>
        <taxon>Bacillota</taxon>
        <taxon>Bacilli</taxon>
        <taxon>Lactobacillales</taxon>
        <taxon>Lactobacillaceae</taxon>
        <taxon>Lactobacillus</taxon>
    </lineage>
</organism>
<dbReference type="SUPFAM" id="SSF161098">
    <property type="entry name" value="MetI-like"/>
    <property type="match status" value="1"/>
</dbReference>
<dbReference type="InterPro" id="IPR000515">
    <property type="entry name" value="MetI-like"/>
</dbReference>
<evidence type="ECO:0000256" key="2">
    <source>
        <dbReference type="ARBA" id="ARBA00010072"/>
    </source>
</evidence>
<dbReference type="Proteomes" id="UP000051751">
    <property type="component" value="Unassembled WGS sequence"/>
</dbReference>
<dbReference type="PATRIC" id="fig|81857.3.peg.1148"/>
<dbReference type="PROSITE" id="PS50928">
    <property type="entry name" value="ABC_TM1"/>
    <property type="match status" value="1"/>
</dbReference>
<dbReference type="SMART" id="SM00062">
    <property type="entry name" value="PBPb"/>
    <property type="match status" value="1"/>
</dbReference>
<protein>
    <submittedName>
        <fullName evidence="13">ABC-type amino acid transport signal transduction system, periplasmic component domain</fullName>
    </submittedName>
</protein>
<dbReference type="InterPro" id="IPR010065">
    <property type="entry name" value="AA_ABC_transptr_permease_3TM"/>
</dbReference>
<evidence type="ECO:0000256" key="4">
    <source>
        <dbReference type="ARBA" id="ARBA00022475"/>
    </source>
</evidence>
<evidence type="ECO:0000313" key="14">
    <source>
        <dbReference type="Proteomes" id="UP000051645"/>
    </source>
</evidence>
<reference evidence="14 15" key="1">
    <citation type="journal article" date="2015" name="Genome Announc.">
        <title>Expanding the biotechnology potential of lactobacilli through comparative genomics of 213 strains and associated genera.</title>
        <authorList>
            <person name="Sun Z."/>
            <person name="Harris H.M."/>
            <person name="McCann A."/>
            <person name="Guo C."/>
            <person name="Argimon S."/>
            <person name="Zhang W."/>
            <person name="Yang X."/>
            <person name="Jeffery I.B."/>
            <person name="Cooney J.C."/>
            <person name="Kagawa T.F."/>
            <person name="Liu W."/>
            <person name="Song Y."/>
            <person name="Salvetti E."/>
            <person name="Wrobel A."/>
            <person name="Rasinkangas P."/>
            <person name="Parkhill J."/>
            <person name="Rea M.C."/>
            <person name="O'Sullivan O."/>
            <person name="Ritari J."/>
            <person name="Douillard F.P."/>
            <person name="Paul Ross R."/>
            <person name="Yang R."/>
            <person name="Briner A.E."/>
            <person name="Felis G.E."/>
            <person name="de Vos W.M."/>
            <person name="Barrangou R."/>
            <person name="Klaenhammer T.R."/>
            <person name="Caufield P.W."/>
            <person name="Cui Y."/>
            <person name="Zhang H."/>
            <person name="O'Toole P.W."/>
        </authorList>
    </citation>
    <scope>NUCLEOTIDE SEQUENCE [LARGE SCALE GENOMIC DNA]</scope>
    <source>
        <strain evidence="12 15">ATCC BAA-66</strain>
        <strain evidence="13 14">DSM 13344</strain>
    </source>
</reference>
<evidence type="ECO:0000256" key="1">
    <source>
        <dbReference type="ARBA" id="ARBA00004651"/>
    </source>
</evidence>
<feature type="domain" description="ABC transmembrane type-1" evidence="11">
    <location>
        <begin position="299"/>
        <end position="498"/>
    </location>
</feature>
<dbReference type="Gene3D" id="1.10.3720.10">
    <property type="entry name" value="MetI-like"/>
    <property type="match status" value="1"/>
</dbReference>
<comment type="similarity">
    <text evidence="2">Belongs to the binding-protein-dependent transport system permease family. HisMQ subfamily.</text>
</comment>
<evidence type="ECO:0000259" key="11">
    <source>
        <dbReference type="PROSITE" id="PS50928"/>
    </source>
</evidence>
<feature type="compositionally biased region" description="Polar residues" evidence="10">
    <location>
        <begin position="523"/>
        <end position="535"/>
    </location>
</feature>
<evidence type="ECO:0000256" key="9">
    <source>
        <dbReference type="RuleBase" id="RU363032"/>
    </source>
</evidence>
<dbReference type="CDD" id="cd13627">
    <property type="entry name" value="PBP2_AA_binding_like_2"/>
    <property type="match status" value="1"/>
</dbReference>
<keyword evidence="7 9" id="KW-1133">Transmembrane helix</keyword>
<evidence type="ECO:0000256" key="6">
    <source>
        <dbReference type="ARBA" id="ARBA00022970"/>
    </source>
</evidence>
<dbReference type="PANTHER" id="PTHR30614:SF20">
    <property type="entry name" value="GLUTAMINE TRANSPORT SYSTEM PERMEASE PROTEIN GLNP"/>
    <property type="match status" value="1"/>
</dbReference>
<evidence type="ECO:0000256" key="3">
    <source>
        <dbReference type="ARBA" id="ARBA00022448"/>
    </source>
</evidence>
<dbReference type="Pfam" id="PF00528">
    <property type="entry name" value="BPD_transp_1"/>
    <property type="match status" value="1"/>
</dbReference>
<evidence type="ECO:0000256" key="8">
    <source>
        <dbReference type="ARBA" id="ARBA00023136"/>
    </source>
</evidence>
<comment type="caution">
    <text evidence="13">The sequence shown here is derived from an EMBL/GenBank/DDBJ whole genome shotgun (WGS) entry which is preliminary data.</text>
</comment>
<dbReference type="InterPro" id="IPR035906">
    <property type="entry name" value="MetI-like_sf"/>
</dbReference>
<evidence type="ECO:0000313" key="12">
    <source>
        <dbReference type="EMBL" id="KRN28932.1"/>
    </source>
</evidence>
<evidence type="ECO:0000313" key="15">
    <source>
        <dbReference type="Proteomes" id="UP000051751"/>
    </source>
</evidence>
<keyword evidence="14" id="KW-1185">Reference proteome</keyword>
<dbReference type="EMBL" id="JQAT01000002">
    <property type="protein sequence ID" value="KRN28932.1"/>
    <property type="molecule type" value="Genomic_DNA"/>
</dbReference>
<evidence type="ECO:0000313" key="13">
    <source>
        <dbReference type="EMBL" id="KRN32658.1"/>
    </source>
</evidence>
<gene>
    <name evidence="12" type="ORF">IV38_GL001142</name>
    <name evidence="13" type="ORF">IV40_GL000711</name>
</gene>
<keyword evidence="6" id="KW-0029">Amino-acid transport</keyword>
<keyword evidence="4" id="KW-1003">Cell membrane</keyword>
<dbReference type="GO" id="GO:0022857">
    <property type="term" value="F:transmembrane transporter activity"/>
    <property type="evidence" value="ECO:0007669"/>
    <property type="project" value="InterPro"/>
</dbReference>
<feature type="transmembrane region" description="Helical" evidence="9">
    <location>
        <begin position="343"/>
        <end position="368"/>
    </location>
</feature>
<evidence type="ECO:0000256" key="10">
    <source>
        <dbReference type="SAM" id="MobiDB-lite"/>
    </source>
</evidence>
<dbReference type="GO" id="GO:0043190">
    <property type="term" value="C:ATP-binding cassette (ABC) transporter complex"/>
    <property type="evidence" value="ECO:0007669"/>
    <property type="project" value="InterPro"/>
</dbReference>
<dbReference type="Gene3D" id="3.40.190.10">
    <property type="entry name" value="Periplasmic binding protein-like II"/>
    <property type="match status" value="2"/>
</dbReference>
<dbReference type="GO" id="GO:0006865">
    <property type="term" value="P:amino acid transport"/>
    <property type="evidence" value="ECO:0007669"/>
    <property type="project" value="UniProtKB-KW"/>
</dbReference>
<keyword evidence="5 9" id="KW-0812">Transmembrane</keyword>
<dbReference type="EMBL" id="JQAZ01000002">
    <property type="protein sequence ID" value="KRN32658.1"/>
    <property type="molecule type" value="Genomic_DNA"/>
</dbReference>
<keyword evidence="3 9" id="KW-0813">Transport</keyword>
<comment type="subcellular location">
    <subcellularLocation>
        <location evidence="1 9">Cell membrane</location>
        <topology evidence="1 9">Multi-pass membrane protein</topology>
    </subcellularLocation>
</comment>
<dbReference type="PANTHER" id="PTHR30614">
    <property type="entry name" value="MEMBRANE COMPONENT OF AMINO ACID ABC TRANSPORTER"/>
    <property type="match status" value="1"/>
</dbReference>
<dbReference type="STRING" id="81857.IV38_GL001142"/>
<dbReference type="InterPro" id="IPR043429">
    <property type="entry name" value="ArtM/GltK/GlnP/TcyL/YhdX-like"/>
</dbReference>
<evidence type="ECO:0000256" key="5">
    <source>
        <dbReference type="ARBA" id="ARBA00022692"/>
    </source>
</evidence>
<dbReference type="FunFam" id="1.10.3720.10:FF:000033">
    <property type="entry name" value="Polar amino acid ABC transporter permease"/>
    <property type="match status" value="1"/>
</dbReference>